<comment type="caution">
    <text evidence="4">The sequence shown here is derived from an EMBL/GenBank/DDBJ whole genome shotgun (WGS) entry which is preliminary data.</text>
</comment>
<dbReference type="Gene3D" id="3.90.79.10">
    <property type="entry name" value="Nucleoside Triphosphate Pyrophosphohydrolase"/>
    <property type="match status" value="1"/>
</dbReference>
<dbReference type="PROSITE" id="PS00893">
    <property type="entry name" value="NUDIX_BOX"/>
    <property type="match status" value="1"/>
</dbReference>
<dbReference type="EMBL" id="MHOD01000031">
    <property type="protein sequence ID" value="OGZ57412.1"/>
    <property type="molecule type" value="Genomic_DNA"/>
</dbReference>
<dbReference type="PANTHER" id="PTHR43736:SF1">
    <property type="entry name" value="DIHYDRONEOPTERIN TRIPHOSPHATE DIPHOSPHATASE"/>
    <property type="match status" value="1"/>
</dbReference>
<dbReference type="PROSITE" id="PS51462">
    <property type="entry name" value="NUDIX"/>
    <property type="match status" value="1"/>
</dbReference>
<dbReference type="Proteomes" id="UP000177932">
    <property type="component" value="Unassembled WGS sequence"/>
</dbReference>
<dbReference type="PANTHER" id="PTHR43736">
    <property type="entry name" value="ADP-RIBOSE PYROPHOSPHATASE"/>
    <property type="match status" value="1"/>
</dbReference>
<gene>
    <name evidence="4" type="ORF">A2827_00910</name>
</gene>
<evidence type="ECO:0000256" key="2">
    <source>
        <dbReference type="RuleBase" id="RU003476"/>
    </source>
</evidence>
<dbReference type="InterPro" id="IPR000086">
    <property type="entry name" value="NUDIX_hydrolase_dom"/>
</dbReference>
<reference evidence="4 5" key="1">
    <citation type="journal article" date="2016" name="Nat. Commun.">
        <title>Thousands of microbial genomes shed light on interconnected biogeochemical processes in an aquifer system.</title>
        <authorList>
            <person name="Anantharaman K."/>
            <person name="Brown C.T."/>
            <person name="Hug L.A."/>
            <person name="Sharon I."/>
            <person name="Castelle C.J."/>
            <person name="Probst A.J."/>
            <person name="Thomas B.C."/>
            <person name="Singh A."/>
            <person name="Wilkins M.J."/>
            <person name="Karaoz U."/>
            <person name="Brodie E.L."/>
            <person name="Williams K.H."/>
            <person name="Hubbard S.S."/>
            <person name="Banfield J.F."/>
        </authorList>
    </citation>
    <scope>NUCLEOTIDE SEQUENCE [LARGE SCALE GENOMIC DNA]</scope>
</reference>
<evidence type="ECO:0000313" key="4">
    <source>
        <dbReference type="EMBL" id="OGZ57412.1"/>
    </source>
</evidence>
<dbReference type="Pfam" id="PF00293">
    <property type="entry name" value="NUDIX"/>
    <property type="match status" value="1"/>
</dbReference>
<name>A0A1G2H4J3_9BACT</name>
<dbReference type="STRING" id="1802158.A2827_00910"/>
<proteinExistence type="inferred from homology"/>
<dbReference type="AlphaFoldDB" id="A0A1G2H4J3"/>
<dbReference type="InterPro" id="IPR020084">
    <property type="entry name" value="NUDIX_hydrolase_CS"/>
</dbReference>
<accession>A0A1G2H4J3</accession>
<dbReference type="SUPFAM" id="SSF55811">
    <property type="entry name" value="Nudix"/>
    <property type="match status" value="1"/>
</dbReference>
<feature type="domain" description="Nudix hydrolase" evidence="3">
    <location>
        <begin position="1"/>
        <end position="125"/>
    </location>
</feature>
<dbReference type="PRINTS" id="PR00502">
    <property type="entry name" value="NUDIXFAMILY"/>
</dbReference>
<evidence type="ECO:0000313" key="5">
    <source>
        <dbReference type="Proteomes" id="UP000177932"/>
    </source>
</evidence>
<dbReference type="InterPro" id="IPR015797">
    <property type="entry name" value="NUDIX_hydrolase-like_dom_sf"/>
</dbReference>
<evidence type="ECO:0000256" key="1">
    <source>
        <dbReference type="ARBA" id="ARBA00022801"/>
    </source>
</evidence>
<organism evidence="4 5">
    <name type="scientific">Candidatus Spechtbacteria bacterium RIFCSPHIGHO2_01_FULL_43_30</name>
    <dbReference type="NCBI Taxonomy" id="1802158"/>
    <lineage>
        <taxon>Bacteria</taxon>
        <taxon>Candidatus Spechtiibacteriota</taxon>
    </lineage>
</organism>
<comment type="similarity">
    <text evidence="2">Belongs to the Nudix hydrolase family.</text>
</comment>
<evidence type="ECO:0000259" key="3">
    <source>
        <dbReference type="PROSITE" id="PS51462"/>
    </source>
</evidence>
<sequence>MARYASVVIVFTPRGIPLVREWGEKNFWKIPGGKSENYETAEECAVREVMEEVGVDLSLEDLAEIFRESNGEHTFVAFVARKRNVLEFKKFGDEGEEVRIFSPQDILSLKDLLPRHRLVLLKNLQLFRKSS</sequence>
<dbReference type="GO" id="GO:0016787">
    <property type="term" value="F:hydrolase activity"/>
    <property type="evidence" value="ECO:0007669"/>
    <property type="project" value="UniProtKB-KW"/>
</dbReference>
<keyword evidence="1 2" id="KW-0378">Hydrolase</keyword>
<protein>
    <recommendedName>
        <fullName evidence="3">Nudix hydrolase domain-containing protein</fullName>
    </recommendedName>
</protein>
<dbReference type="InterPro" id="IPR020476">
    <property type="entry name" value="Nudix_hydrolase"/>
</dbReference>